<keyword evidence="3" id="KW-1185">Reference proteome</keyword>
<sequence length="358" mass="38140">MHQIHVIYGTDGRRMAKRLLEAAGAGSHFSPGMRVALKPNLVVAKPASSGATTHPEVVAGVIEFLQDLGLKNIEIMESSWVGEGTARAFKAAGYEQLSERYGVPLIDLKKVPVRAFEAGGETYQICKPVLEADALINLPVLKAHCQTLVTCALKNLKGCIPDGEKRRYHAAGLTEPIARLGSLVHPVFTVVDALCGDLTFEEGGNPVPMNRLIHGEDPVLVDAYGATLLGYDPDEIAYIPRAAAYGAGSMDLEGAEIRELNRGESGKMTPSGKVARLAAHVDARSACSACYGGLIHALNRLDEMGRLPRDLKVSIGQDFQNEQGGGLGIGHCCRGFARSVPSCPPSARAILEALLKEI</sequence>
<comment type="caution">
    <text evidence="2">The sequence shown here is derived from an EMBL/GenBank/DDBJ whole genome shotgun (WGS) entry which is preliminary data.</text>
</comment>
<name>A0A926D5V6_9FIRM</name>
<gene>
    <name evidence="2" type="ORF">H8696_06185</name>
</gene>
<proteinExistence type="predicted"/>
<reference evidence="2" key="1">
    <citation type="submission" date="2020-08" db="EMBL/GenBank/DDBJ databases">
        <title>Genome public.</title>
        <authorList>
            <person name="Liu C."/>
            <person name="Sun Q."/>
        </authorList>
    </citation>
    <scope>NUCLEOTIDE SEQUENCE</scope>
    <source>
        <strain evidence="2">NSJ-53</strain>
    </source>
</reference>
<dbReference type="Proteomes" id="UP000623172">
    <property type="component" value="Unassembled WGS sequence"/>
</dbReference>
<accession>A0A926D5V6</accession>
<dbReference type="InterPro" id="IPR007160">
    <property type="entry name" value="DUF362"/>
</dbReference>
<protein>
    <submittedName>
        <fullName evidence="2">DUF362 domain-containing protein</fullName>
    </submittedName>
</protein>
<evidence type="ECO:0000259" key="1">
    <source>
        <dbReference type="Pfam" id="PF04015"/>
    </source>
</evidence>
<evidence type="ECO:0000313" key="2">
    <source>
        <dbReference type="EMBL" id="MBC8531434.1"/>
    </source>
</evidence>
<dbReference type="AlphaFoldDB" id="A0A926D5V6"/>
<dbReference type="EMBL" id="JACRSR010000002">
    <property type="protein sequence ID" value="MBC8531434.1"/>
    <property type="molecule type" value="Genomic_DNA"/>
</dbReference>
<dbReference type="Pfam" id="PF04015">
    <property type="entry name" value="DUF362"/>
    <property type="match status" value="1"/>
</dbReference>
<feature type="domain" description="DUF362" evidence="1">
    <location>
        <begin position="35"/>
        <end position="226"/>
    </location>
</feature>
<evidence type="ECO:0000313" key="3">
    <source>
        <dbReference type="Proteomes" id="UP000623172"/>
    </source>
</evidence>
<dbReference type="RefSeq" id="WP_249316026.1">
    <property type="nucleotide sequence ID" value="NZ_JACRSR010000002.1"/>
</dbReference>
<organism evidence="2 3">
    <name type="scientific">Gehongia tenuis</name>
    <dbReference type="NCBI Taxonomy" id="2763655"/>
    <lineage>
        <taxon>Bacteria</taxon>
        <taxon>Bacillati</taxon>
        <taxon>Bacillota</taxon>
        <taxon>Clostridia</taxon>
        <taxon>Christensenellales</taxon>
        <taxon>Christensenellaceae</taxon>
        <taxon>Gehongia</taxon>
    </lineage>
</organism>